<proteinExistence type="predicted"/>
<evidence type="ECO:0000313" key="4">
    <source>
        <dbReference type="EMBL" id="AZA13262.1"/>
    </source>
</evidence>
<evidence type="ECO:0000256" key="1">
    <source>
        <dbReference type="ARBA" id="ARBA00022603"/>
    </source>
</evidence>
<dbReference type="GO" id="GO:0008171">
    <property type="term" value="F:O-methyltransferase activity"/>
    <property type="evidence" value="ECO:0007669"/>
    <property type="project" value="InterPro"/>
</dbReference>
<dbReference type="Gene3D" id="3.40.50.150">
    <property type="entry name" value="Vaccinia Virus protein VP39"/>
    <property type="match status" value="1"/>
</dbReference>
<evidence type="ECO:0000313" key="5">
    <source>
        <dbReference type="Proteomes" id="UP000269019"/>
    </source>
</evidence>
<evidence type="ECO:0000256" key="3">
    <source>
        <dbReference type="ARBA" id="ARBA00022691"/>
    </source>
</evidence>
<keyword evidence="2 4" id="KW-0808">Transferase</keyword>
<protein>
    <submittedName>
        <fullName evidence="4">O-methyltransferase</fullName>
        <ecNumber evidence="4">2.1.1.-</ecNumber>
    </submittedName>
</protein>
<dbReference type="InterPro" id="IPR029063">
    <property type="entry name" value="SAM-dependent_MTases_sf"/>
</dbReference>
<dbReference type="EC" id="2.1.1.-" evidence="4"/>
<dbReference type="GO" id="GO:0032259">
    <property type="term" value="P:methylation"/>
    <property type="evidence" value="ECO:0007669"/>
    <property type="project" value="UniProtKB-KW"/>
</dbReference>
<dbReference type="RefSeq" id="WP_123927122.1">
    <property type="nucleotide sequence ID" value="NZ_CP033896.1"/>
</dbReference>
<keyword evidence="3" id="KW-0949">S-adenosyl-L-methionine</keyword>
<dbReference type="InterPro" id="IPR002935">
    <property type="entry name" value="SAM_O-MeTrfase"/>
</dbReference>
<dbReference type="SUPFAM" id="SSF53335">
    <property type="entry name" value="S-adenosyl-L-methionine-dependent methyltransferases"/>
    <property type="match status" value="1"/>
</dbReference>
<sequence length="216" mass="22713">MSEPASASLLRYIDDQTSPDDVLANAVEHAQEFGIAYPDASTGQLLATLAALTYPLGSSGVVVAANAAAVIGTYVARAVAEDTRISCIEPDIEHQQAAQKALLSLGRPSSTVRLMTAQPVQVMGRLAKSSYSMVIGDVAGKDLPRFIELARNILAPGGVLVLLDCLLDGTITDPTRTDRDTVGAREAQEMLAAMDDMFLARLPFGSGMVVATLAHE</sequence>
<name>A0A3G6J608_9CORY</name>
<dbReference type="OrthoDB" id="4774874at2"/>
<evidence type="ECO:0000256" key="2">
    <source>
        <dbReference type="ARBA" id="ARBA00022679"/>
    </source>
</evidence>
<reference evidence="4 5" key="1">
    <citation type="submission" date="2018-11" db="EMBL/GenBank/DDBJ databases">
        <authorList>
            <person name="Kleinhagauer T."/>
            <person name="Glaeser S.P."/>
            <person name="Spergser J."/>
            <person name="Ruckert C."/>
            <person name="Kaempfer P."/>
            <person name="Busse H.-J."/>
        </authorList>
    </citation>
    <scope>NUCLEOTIDE SEQUENCE [LARGE SCALE GENOMIC DNA]</scope>
    <source>
        <strain evidence="4 5">200CH</strain>
    </source>
</reference>
<gene>
    <name evidence="4" type="ORF">CCHOA_04265</name>
</gene>
<accession>A0A3G6J608</accession>
<dbReference type="Proteomes" id="UP000269019">
    <property type="component" value="Chromosome"/>
</dbReference>
<keyword evidence="5" id="KW-1185">Reference proteome</keyword>
<dbReference type="PROSITE" id="PS51682">
    <property type="entry name" value="SAM_OMT_I"/>
    <property type="match status" value="1"/>
</dbReference>
<keyword evidence="1 4" id="KW-0489">Methyltransferase</keyword>
<dbReference type="EMBL" id="CP033896">
    <property type="protein sequence ID" value="AZA13262.1"/>
    <property type="molecule type" value="Genomic_DNA"/>
</dbReference>
<dbReference type="Pfam" id="PF01596">
    <property type="entry name" value="Methyltransf_3"/>
    <property type="match status" value="1"/>
</dbReference>
<organism evidence="4 5">
    <name type="scientific">Corynebacterium choanae</name>
    <dbReference type="NCBI Taxonomy" id="1862358"/>
    <lineage>
        <taxon>Bacteria</taxon>
        <taxon>Bacillati</taxon>
        <taxon>Actinomycetota</taxon>
        <taxon>Actinomycetes</taxon>
        <taxon>Mycobacteriales</taxon>
        <taxon>Corynebacteriaceae</taxon>
        <taxon>Corynebacterium</taxon>
    </lineage>
</organism>
<dbReference type="KEGG" id="ccho:CCHOA_04265"/>
<dbReference type="AlphaFoldDB" id="A0A3G6J608"/>